<name>A0A8S5QJJ9_9CAUD</name>
<accession>A0A8S5QJJ9</accession>
<proteinExistence type="predicted"/>
<sequence length="254" mass="28095">MYCYWILNNINSDNQYELFSKDGGSNYILDTGEYFLYTDNALSYFSILGAGTTIARTSTSDYWAVPVMSTSDIINNGLVALKDSWFTIPISNSIIVTENQYLTIGSNYYISFKNTKDTKAYDIIFDKANVSILNNGKVITDVKLSDFEIQYGEALNNLVKLPNVDLTTYLNWEGKSIYAVNTSFDKEQFAGVATITEPNVTTDVGSNISYSFVVNDSQSGSSSEVAGQIDVSNNLYFMTSVPVDAINANNIDVT</sequence>
<organism evidence="1">
    <name type="scientific">Siphoviridae sp. ctiOl67</name>
    <dbReference type="NCBI Taxonomy" id="2825622"/>
    <lineage>
        <taxon>Viruses</taxon>
        <taxon>Duplodnaviria</taxon>
        <taxon>Heunggongvirae</taxon>
        <taxon>Uroviricota</taxon>
        <taxon>Caudoviricetes</taxon>
    </lineage>
</organism>
<evidence type="ECO:0000313" key="1">
    <source>
        <dbReference type="EMBL" id="DAE19011.1"/>
    </source>
</evidence>
<dbReference type="EMBL" id="BK015666">
    <property type="protein sequence ID" value="DAE19011.1"/>
    <property type="molecule type" value="Genomic_DNA"/>
</dbReference>
<protein>
    <submittedName>
        <fullName evidence="1">Uncharacterized protein</fullName>
    </submittedName>
</protein>
<reference evidence="1" key="1">
    <citation type="journal article" date="2021" name="Proc. Natl. Acad. Sci. U.S.A.">
        <title>A Catalog of Tens of Thousands of Viruses from Human Metagenomes Reveals Hidden Associations with Chronic Diseases.</title>
        <authorList>
            <person name="Tisza M.J."/>
            <person name="Buck C.B."/>
        </authorList>
    </citation>
    <scope>NUCLEOTIDE SEQUENCE</scope>
    <source>
        <strain evidence="1">CtiOl67</strain>
    </source>
</reference>